<dbReference type="AlphaFoldDB" id="K1L0F7"/>
<dbReference type="GO" id="GO:0004065">
    <property type="term" value="F:arylsulfatase activity"/>
    <property type="evidence" value="ECO:0007669"/>
    <property type="project" value="UniProtKB-EC"/>
</dbReference>
<dbReference type="PATRIC" id="fig|1225176.3.peg.1617"/>
<keyword evidence="5" id="KW-1185">Reference proteome</keyword>
<name>K1L0F7_CECL9</name>
<organism evidence="4 5">
    <name type="scientific">Cecembia lonarensis (strain CCUG 58316 / KCTC 22772 / LW9)</name>
    <dbReference type="NCBI Taxonomy" id="1225176"/>
    <lineage>
        <taxon>Bacteria</taxon>
        <taxon>Pseudomonadati</taxon>
        <taxon>Bacteroidota</taxon>
        <taxon>Cytophagia</taxon>
        <taxon>Cytophagales</taxon>
        <taxon>Cyclobacteriaceae</taxon>
        <taxon>Cecembia</taxon>
    </lineage>
</organism>
<dbReference type="InterPro" id="IPR024607">
    <property type="entry name" value="Sulfatase_CS"/>
</dbReference>
<dbReference type="SUPFAM" id="SSF53649">
    <property type="entry name" value="Alkaline phosphatase-like"/>
    <property type="match status" value="1"/>
</dbReference>
<dbReference type="Proteomes" id="UP000004478">
    <property type="component" value="Unassembled WGS sequence"/>
</dbReference>
<dbReference type="EC" id="3.1.6.1" evidence="4"/>
<evidence type="ECO:0000259" key="3">
    <source>
        <dbReference type="Pfam" id="PF00884"/>
    </source>
</evidence>
<dbReference type="Gene3D" id="3.30.1120.10">
    <property type="match status" value="1"/>
</dbReference>
<dbReference type="EMBL" id="AMGM01000017">
    <property type="protein sequence ID" value="EKB49855.1"/>
    <property type="molecule type" value="Genomic_DNA"/>
</dbReference>
<dbReference type="PANTHER" id="PTHR43751">
    <property type="entry name" value="SULFATASE"/>
    <property type="match status" value="1"/>
</dbReference>
<dbReference type="PROSITE" id="PS51257">
    <property type="entry name" value="PROKAR_LIPOPROTEIN"/>
    <property type="match status" value="1"/>
</dbReference>
<dbReference type="InterPro" id="IPR052701">
    <property type="entry name" value="GAG_Ulvan_Degrading_Sulfatases"/>
</dbReference>
<dbReference type="Gene3D" id="3.40.720.10">
    <property type="entry name" value="Alkaline Phosphatase, subunit A"/>
    <property type="match status" value="1"/>
</dbReference>
<evidence type="ECO:0000313" key="4">
    <source>
        <dbReference type="EMBL" id="EKB49855.1"/>
    </source>
</evidence>
<feature type="domain" description="Sulfatase N-terminal" evidence="3">
    <location>
        <begin position="28"/>
        <end position="392"/>
    </location>
</feature>
<dbReference type="PANTHER" id="PTHR43751:SF6">
    <property type="entry name" value="N-ACETYLGALACTOSAMINE-6-O-SULFATASE"/>
    <property type="match status" value="1"/>
</dbReference>
<sequence>MKNLFLMLFILWGFSCSSPQKGNEEVLPNVVLIYTDDVGFGDIQAYGGLIPTPNIDALAANGLIFSNAYATAATCTPSRYSLLTGEYAWRGKGRGVAPGDAVALIRPGVETLSSVFQRAGYQTGVIGKWHLGLGEGDGPDWNSKISPGPLEIGFDYAFILPSTGDRVPTVYVENHHVLNLNPQDPIQVNYKEKVGDWPTGKENPELLTTMFSHGHDNTIVNGVSRIGFMAGGKEALWRDKDMADDLVTRAHSFMDKNKEDPFFLYFATHDIHVPRIAHERFQGLTDFGPRGDVLVQLDWTVGELVKKLKKLGVFENTIIIFTSDNGPVLDDGYVDQAKEKIGLHQPAGPLRGGKYSAFEAGTRVPLIMHWPKKIKSGNSEAMISQVDFLASFAFFLQVEFDKEQAVDTENHWIALIGDTSEGRKGLVQEAIQGVLTYINSDGYKYIPAHQGPAIVPWGTEIETGFLPEDQLYYLPEDKGEQDNLAKQRPEILERLKMEWKAILANEQ</sequence>
<proteinExistence type="inferred from homology"/>
<accession>K1L0F7</accession>
<dbReference type="Pfam" id="PF00884">
    <property type="entry name" value="Sulfatase"/>
    <property type="match status" value="1"/>
</dbReference>
<protein>
    <submittedName>
        <fullName evidence="4">Arylsulfatase</fullName>
        <ecNumber evidence="4">3.1.6.1</ecNumber>
    </submittedName>
</protein>
<dbReference type="PROSITE" id="PS00149">
    <property type="entry name" value="SULFATASE_2"/>
    <property type="match status" value="1"/>
</dbReference>
<reference evidence="4 5" key="1">
    <citation type="journal article" date="2012" name="J. Bacteriol.">
        <title>Draft Genome Sequence of Cecembia lonarensis Strain LW9T, Isolated from Lonar Lake, a Haloalkaline Lake in India.</title>
        <authorList>
            <person name="Shivaji S."/>
            <person name="Ara S."/>
            <person name="Singh A."/>
            <person name="Pinnaka A.K."/>
        </authorList>
    </citation>
    <scope>NUCLEOTIDE SEQUENCE [LARGE SCALE GENOMIC DNA]</scope>
    <source>
        <strain evidence="4 5">LW9</strain>
    </source>
</reference>
<dbReference type="RefSeq" id="WP_009184554.1">
    <property type="nucleotide sequence ID" value="NZ_AMGM01000017.1"/>
</dbReference>
<gene>
    <name evidence="4" type="primary">atsA_3</name>
    <name evidence="4" type="ORF">B879_01519</name>
</gene>
<dbReference type="PROSITE" id="PS00523">
    <property type="entry name" value="SULFATASE_1"/>
    <property type="match status" value="1"/>
</dbReference>
<evidence type="ECO:0000313" key="5">
    <source>
        <dbReference type="Proteomes" id="UP000004478"/>
    </source>
</evidence>
<comment type="caution">
    <text evidence="4">The sequence shown here is derived from an EMBL/GenBank/DDBJ whole genome shotgun (WGS) entry which is preliminary data.</text>
</comment>
<evidence type="ECO:0000256" key="2">
    <source>
        <dbReference type="ARBA" id="ARBA00022801"/>
    </source>
</evidence>
<dbReference type="InterPro" id="IPR017850">
    <property type="entry name" value="Alkaline_phosphatase_core_sf"/>
</dbReference>
<comment type="similarity">
    <text evidence="1">Belongs to the sulfatase family.</text>
</comment>
<keyword evidence="2 4" id="KW-0378">Hydrolase</keyword>
<dbReference type="InterPro" id="IPR000917">
    <property type="entry name" value="Sulfatase_N"/>
</dbReference>
<evidence type="ECO:0000256" key="1">
    <source>
        <dbReference type="ARBA" id="ARBA00008779"/>
    </source>
</evidence>